<evidence type="ECO:0000256" key="5">
    <source>
        <dbReference type="ARBA" id="ARBA00022741"/>
    </source>
</evidence>
<dbReference type="OrthoDB" id="9775440at2"/>
<dbReference type="Pfam" id="PF05746">
    <property type="entry name" value="DALR_1"/>
    <property type="match status" value="1"/>
</dbReference>
<dbReference type="InterPro" id="IPR006194">
    <property type="entry name" value="Gly-tRNA-synth_heterodimer"/>
</dbReference>
<keyword evidence="5 10" id="KW-0547">Nucleotide-binding</keyword>
<keyword evidence="3 10" id="KW-0963">Cytoplasm</keyword>
<dbReference type="Proteomes" id="UP000252100">
    <property type="component" value="Chromosome"/>
</dbReference>
<dbReference type="InterPro" id="IPR008909">
    <property type="entry name" value="DALR_anticod-bd"/>
</dbReference>
<protein>
    <recommendedName>
        <fullName evidence="10">Glycine--tRNA ligase beta subunit</fullName>
        <ecNumber evidence="10">6.1.1.14</ecNumber>
    </recommendedName>
    <alternativeName>
        <fullName evidence="10">Glycyl-tRNA synthetase beta subunit</fullName>
        <shortName evidence="10">GlyRS</shortName>
    </alternativeName>
</protein>
<dbReference type="NCBIfam" id="TIGR00211">
    <property type="entry name" value="glyS"/>
    <property type="match status" value="1"/>
</dbReference>
<evidence type="ECO:0000256" key="1">
    <source>
        <dbReference type="ARBA" id="ARBA00004496"/>
    </source>
</evidence>
<evidence type="ECO:0000259" key="11">
    <source>
        <dbReference type="Pfam" id="PF05746"/>
    </source>
</evidence>
<dbReference type="InterPro" id="IPR015944">
    <property type="entry name" value="Gly-tRNA-synth_bsu"/>
</dbReference>
<dbReference type="KEGG" id="rue:DT065_00795"/>
<dbReference type="AlphaFoldDB" id="A0A345BUR9"/>
<dbReference type="EC" id="6.1.1.14" evidence="10"/>
<dbReference type="EMBL" id="CP031092">
    <property type="protein sequence ID" value="AXF54700.1"/>
    <property type="molecule type" value="Genomic_DNA"/>
</dbReference>
<evidence type="ECO:0000256" key="4">
    <source>
        <dbReference type="ARBA" id="ARBA00022598"/>
    </source>
</evidence>
<dbReference type="HAMAP" id="MF_00255">
    <property type="entry name" value="Gly_tRNA_synth_beta"/>
    <property type="match status" value="1"/>
</dbReference>
<dbReference type="GO" id="GO:0004814">
    <property type="term" value="F:arginine-tRNA ligase activity"/>
    <property type="evidence" value="ECO:0007669"/>
    <property type="project" value="InterPro"/>
</dbReference>
<gene>
    <name evidence="10" type="primary">glyS</name>
    <name evidence="12" type="ORF">DT065_00795</name>
</gene>
<dbReference type="GO" id="GO:0005524">
    <property type="term" value="F:ATP binding"/>
    <property type="evidence" value="ECO:0007669"/>
    <property type="project" value="UniProtKB-UniRule"/>
</dbReference>
<comment type="catalytic activity">
    <reaction evidence="9 10">
        <text>tRNA(Gly) + glycine + ATP = glycyl-tRNA(Gly) + AMP + diphosphate</text>
        <dbReference type="Rhea" id="RHEA:16013"/>
        <dbReference type="Rhea" id="RHEA-COMP:9664"/>
        <dbReference type="Rhea" id="RHEA-COMP:9683"/>
        <dbReference type="ChEBI" id="CHEBI:30616"/>
        <dbReference type="ChEBI" id="CHEBI:33019"/>
        <dbReference type="ChEBI" id="CHEBI:57305"/>
        <dbReference type="ChEBI" id="CHEBI:78442"/>
        <dbReference type="ChEBI" id="CHEBI:78522"/>
        <dbReference type="ChEBI" id="CHEBI:456215"/>
        <dbReference type="EC" id="6.1.1.14"/>
    </reaction>
</comment>
<feature type="domain" description="DALR anticodon binding" evidence="11">
    <location>
        <begin position="583"/>
        <end position="675"/>
    </location>
</feature>
<evidence type="ECO:0000313" key="13">
    <source>
        <dbReference type="Proteomes" id="UP000252100"/>
    </source>
</evidence>
<comment type="subunit">
    <text evidence="10">Tetramer of two alpha and two beta subunits.</text>
</comment>
<dbReference type="RefSeq" id="WP_114370020.1">
    <property type="nucleotide sequence ID" value="NZ_CP031092.1"/>
</dbReference>
<dbReference type="PANTHER" id="PTHR30075">
    <property type="entry name" value="GLYCYL-TRNA SYNTHETASE"/>
    <property type="match status" value="1"/>
</dbReference>
<keyword evidence="7 10" id="KW-0648">Protein biosynthesis</keyword>
<keyword evidence="13" id="KW-1185">Reference proteome</keyword>
<evidence type="ECO:0000256" key="9">
    <source>
        <dbReference type="ARBA" id="ARBA00047937"/>
    </source>
</evidence>
<evidence type="ECO:0000256" key="10">
    <source>
        <dbReference type="HAMAP-Rule" id="MF_00255"/>
    </source>
</evidence>
<organism evidence="12 13">
    <name type="scientific">Salicibibacter kimchii</name>
    <dbReference type="NCBI Taxonomy" id="2099786"/>
    <lineage>
        <taxon>Bacteria</taxon>
        <taxon>Bacillati</taxon>
        <taxon>Bacillota</taxon>
        <taxon>Bacilli</taxon>
        <taxon>Bacillales</taxon>
        <taxon>Bacillaceae</taxon>
        <taxon>Salicibibacter</taxon>
    </lineage>
</organism>
<comment type="subcellular location">
    <subcellularLocation>
        <location evidence="1 10">Cytoplasm</location>
    </subcellularLocation>
</comment>
<evidence type="ECO:0000256" key="6">
    <source>
        <dbReference type="ARBA" id="ARBA00022840"/>
    </source>
</evidence>
<evidence type="ECO:0000313" key="12">
    <source>
        <dbReference type="EMBL" id="AXF54700.1"/>
    </source>
</evidence>
<dbReference type="PANTHER" id="PTHR30075:SF2">
    <property type="entry name" value="GLYCINE--TRNA LIGASE, CHLOROPLASTIC_MITOCHONDRIAL 2"/>
    <property type="match status" value="1"/>
</dbReference>
<comment type="similarity">
    <text evidence="2 10">Belongs to the class-II aminoacyl-tRNA synthetase family.</text>
</comment>
<dbReference type="SUPFAM" id="SSF109604">
    <property type="entry name" value="HD-domain/PDEase-like"/>
    <property type="match status" value="1"/>
</dbReference>
<dbReference type="PRINTS" id="PR01045">
    <property type="entry name" value="TRNASYNTHGB"/>
</dbReference>
<dbReference type="GO" id="GO:0004820">
    <property type="term" value="F:glycine-tRNA ligase activity"/>
    <property type="evidence" value="ECO:0007669"/>
    <property type="project" value="UniProtKB-UniRule"/>
</dbReference>
<evidence type="ECO:0000256" key="3">
    <source>
        <dbReference type="ARBA" id="ARBA00022490"/>
    </source>
</evidence>
<dbReference type="GO" id="GO:0006426">
    <property type="term" value="P:glycyl-tRNA aminoacylation"/>
    <property type="evidence" value="ECO:0007669"/>
    <property type="project" value="UniProtKB-UniRule"/>
</dbReference>
<dbReference type="GO" id="GO:0005829">
    <property type="term" value="C:cytosol"/>
    <property type="evidence" value="ECO:0007669"/>
    <property type="project" value="TreeGrafter"/>
</dbReference>
<accession>A0A345BUR9</accession>
<keyword evidence="6 10" id="KW-0067">ATP-binding</keyword>
<dbReference type="GO" id="GO:0006420">
    <property type="term" value="P:arginyl-tRNA aminoacylation"/>
    <property type="evidence" value="ECO:0007669"/>
    <property type="project" value="InterPro"/>
</dbReference>
<keyword evidence="8 10" id="KW-0030">Aminoacyl-tRNA synthetase</keyword>
<evidence type="ECO:0000256" key="7">
    <source>
        <dbReference type="ARBA" id="ARBA00022917"/>
    </source>
</evidence>
<name>A0A345BUR9_9BACI</name>
<reference evidence="12 13" key="1">
    <citation type="journal article" date="2018" name="J. Microbiol.">
        <title>Salicibibacter kimchii gen. nov., sp. nov., a moderately halophilic and alkalitolerant bacterium in the family Bacillaceae, isolated from kimchi.</title>
        <authorList>
            <person name="Jang J.Y."/>
            <person name="Oh Y.J."/>
            <person name="Lim S.K."/>
            <person name="Park H.K."/>
            <person name="Lee C."/>
            <person name="Kim J.Y."/>
            <person name="Lee M.A."/>
            <person name="Choi H.J."/>
        </authorList>
    </citation>
    <scope>NUCLEOTIDE SEQUENCE [LARGE SCALE GENOMIC DNA]</scope>
    <source>
        <strain evidence="12 13">NKC1-1</strain>
    </source>
</reference>
<dbReference type="Pfam" id="PF02092">
    <property type="entry name" value="tRNA_synt_2f"/>
    <property type="match status" value="1"/>
</dbReference>
<sequence>MTKPFLLEIGVEEMPAQYIDDAREQLRTNMEKWLDDHRLFYHTVRAFSTPRRLAILVEELAEKQEGMVEEARGPATAIAKDEHGNWTKAALGFARGKGIDSAQLVEKETPQGSYVFATIEKKGKATAELLPDAVTLATALPFPKSMRWGREHLRYVRPIRWILAMVGTEVIPYDIAGVQSGRESAGHRFLGRTVTLNHAADYDEELLRAFVLADSESRKTAIKKQMEMLEEEHNWRIGKDEDLLGEVTNLVEYPTVLYGTFDERYLRLPDDVLITTMREHQRYFAVYDAAGHLLPYFITVRNGDHRHLENVQKGNEKVLRARLADAVFFYEEDQARTLEQFLEKLEHIVEHEKLGTLGDKRRRTSKIARQLAEKAALSKPLTDEVTRSASLLKFDLSSHMVDEFPELQGVMGADYALKLGEKEAIATAIKEQYLPRFNGDALPETTVGAIVSMADKWDTIMTSLAIGLKPTGSQDPHGLRRQAQAIVQIANRYEFPVAFEGMLELVVNVVQAEGLSANESELFTEAGEFFALRFKALLTEEGISHDVVNAVLFAPYGRLDTLFERAAFLQKRHDSDEMKAVAEALSRVNNIAKKIDEPEPSLPDPEYFEKEEEQELYHRFTALKKELPLLLEKKDLASTWEAFVHLSPVIHRYFNSIMVMSDDERLRSNRLRQMHHLSEETHRFARFQSLVFPA</sequence>
<dbReference type="PROSITE" id="PS50861">
    <property type="entry name" value="AA_TRNA_LIGASE_II_GLYAB"/>
    <property type="match status" value="1"/>
</dbReference>
<keyword evidence="4 10" id="KW-0436">Ligase</keyword>
<evidence type="ECO:0000256" key="2">
    <source>
        <dbReference type="ARBA" id="ARBA00008226"/>
    </source>
</evidence>
<evidence type="ECO:0000256" key="8">
    <source>
        <dbReference type="ARBA" id="ARBA00023146"/>
    </source>
</evidence>
<proteinExistence type="inferred from homology"/>